<evidence type="ECO:0000256" key="6">
    <source>
        <dbReference type="SAM" id="MobiDB-lite"/>
    </source>
</evidence>
<feature type="transmembrane region" description="Helical" evidence="7">
    <location>
        <begin position="232"/>
        <end position="249"/>
    </location>
</feature>
<comment type="caution">
    <text evidence="8">The sequence shown here is derived from an EMBL/GenBank/DDBJ whole genome shotgun (WGS) entry which is preliminary data.</text>
</comment>
<gene>
    <name evidence="8" type="ORF">ACFQE1_07010</name>
</gene>
<reference evidence="8 9" key="1">
    <citation type="journal article" date="2019" name="Int. J. Syst. Evol. Microbiol.">
        <title>The Global Catalogue of Microorganisms (GCM) 10K type strain sequencing project: providing services to taxonomists for standard genome sequencing and annotation.</title>
        <authorList>
            <consortium name="The Broad Institute Genomics Platform"/>
            <consortium name="The Broad Institute Genome Sequencing Center for Infectious Disease"/>
            <person name="Wu L."/>
            <person name="Ma J."/>
        </authorList>
    </citation>
    <scope>NUCLEOTIDE SEQUENCE [LARGE SCALE GENOMIC DNA]</scope>
    <source>
        <strain evidence="8 9">NBRC 111368</strain>
    </source>
</reference>
<feature type="transmembrane region" description="Helical" evidence="7">
    <location>
        <begin position="86"/>
        <end position="108"/>
    </location>
</feature>
<evidence type="ECO:0000256" key="7">
    <source>
        <dbReference type="SAM" id="Phobius"/>
    </source>
</evidence>
<protein>
    <submittedName>
        <fullName evidence="8">Branched-chain amino acid ABC transporter permease</fullName>
    </submittedName>
</protein>
<evidence type="ECO:0000313" key="8">
    <source>
        <dbReference type="EMBL" id="MFC6724127.1"/>
    </source>
</evidence>
<dbReference type="AlphaFoldDB" id="A0ABD5RXZ6"/>
<evidence type="ECO:0000256" key="4">
    <source>
        <dbReference type="ARBA" id="ARBA00022989"/>
    </source>
</evidence>
<feature type="transmembrane region" description="Helical" evidence="7">
    <location>
        <begin position="120"/>
        <end position="140"/>
    </location>
</feature>
<dbReference type="InterPro" id="IPR043428">
    <property type="entry name" value="LivM-like"/>
</dbReference>
<feature type="transmembrane region" description="Helical" evidence="7">
    <location>
        <begin position="56"/>
        <end position="79"/>
    </location>
</feature>
<dbReference type="Proteomes" id="UP001596328">
    <property type="component" value="Unassembled WGS sequence"/>
</dbReference>
<dbReference type="EMBL" id="JBHSWU010000106">
    <property type="protein sequence ID" value="MFC6724127.1"/>
    <property type="molecule type" value="Genomic_DNA"/>
</dbReference>
<evidence type="ECO:0000256" key="3">
    <source>
        <dbReference type="ARBA" id="ARBA00022692"/>
    </source>
</evidence>
<evidence type="ECO:0000256" key="2">
    <source>
        <dbReference type="ARBA" id="ARBA00022475"/>
    </source>
</evidence>
<dbReference type="PANTHER" id="PTHR30482:SF10">
    <property type="entry name" value="HIGH-AFFINITY BRANCHED-CHAIN AMINO ACID TRANSPORT PROTEIN BRAE"/>
    <property type="match status" value="1"/>
</dbReference>
<keyword evidence="5 7" id="KW-0472">Membrane</keyword>
<dbReference type="PANTHER" id="PTHR30482">
    <property type="entry name" value="HIGH-AFFINITY BRANCHED-CHAIN AMINO ACID TRANSPORT SYSTEM PERMEASE"/>
    <property type="match status" value="1"/>
</dbReference>
<keyword evidence="2" id="KW-1003">Cell membrane</keyword>
<feature type="transmembrane region" description="Helical" evidence="7">
    <location>
        <begin position="394"/>
        <end position="411"/>
    </location>
</feature>
<feature type="transmembrane region" description="Helical" evidence="7">
    <location>
        <begin position="28"/>
        <end position="50"/>
    </location>
</feature>
<sequence length="451" mass="47492">MSVRDYLGRLTGTDRAGTGDDEPVGTDLGIVVGLMLAVYVAFIAIGIVLGYDTNGIVNALAQVTFLTAVYALVVLALNLHWGYTGLFNIGVAGFMAVGTYTMAMATAAPDARVPGLGLPLWAGMLLGMAAAAIIGLVAALPALRLRADYLAIVTIALSEIIRLTYLSTTFQSFTIAGTTLGTGGGSGIGIAQDPDSVVVNSVTNLPGLNVLFDAFAGVLFDMGVQQSVVNNWYYAFVLLVVVVAYYWILQRIGHSPFGRVLKSIREDEDVARALGKNTRLFKIKSFMVGCSLMGLAGILWFGSYGFINPNTFLPQVTFFVWIALIIGGAGSNTGSVVGAAMFAAVLFELPRYLASIADQSGNLPSAPQNFAQALGALFDLEVLAFLSYAVDNIAPLRLVLVGVVLILLMQNRPEGLMGHRKETAASIGLTRPDRSRETGDATAATDGGADE</sequence>
<organism evidence="8 9">
    <name type="scientific">Halobium palmae</name>
    <dbReference type="NCBI Taxonomy" id="1776492"/>
    <lineage>
        <taxon>Archaea</taxon>
        <taxon>Methanobacteriati</taxon>
        <taxon>Methanobacteriota</taxon>
        <taxon>Stenosarchaea group</taxon>
        <taxon>Halobacteria</taxon>
        <taxon>Halobacteriales</taxon>
        <taxon>Haloferacaceae</taxon>
        <taxon>Halobium</taxon>
    </lineage>
</organism>
<feature type="region of interest" description="Disordered" evidence="6">
    <location>
        <begin position="426"/>
        <end position="451"/>
    </location>
</feature>
<feature type="transmembrane region" description="Helical" evidence="7">
    <location>
        <begin position="319"/>
        <end position="349"/>
    </location>
</feature>
<dbReference type="InterPro" id="IPR001851">
    <property type="entry name" value="ABC_transp_permease"/>
</dbReference>
<accession>A0ABD5RXZ6</accession>
<dbReference type="Pfam" id="PF02653">
    <property type="entry name" value="BPD_transp_2"/>
    <property type="match status" value="1"/>
</dbReference>
<dbReference type="CDD" id="cd06581">
    <property type="entry name" value="TM_PBP1_LivM_like"/>
    <property type="match status" value="1"/>
</dbReference>
<keyword evidence="3 7" id="KW-0812">Transmembrane</keyword>
<feature type="compositionally biased region" description="Low complexity" evidence="6">
    <location>
        <begin position="440"/>
        <end position="451"/>
    </location>
</feature>
<feature type="transmembrane region" description="Helical" evidence="7">
    <location>
        <begin position="286"/>
        <end position="307"/>
    </location>
</feature>
<keyword evidence="9" id="KW-1185">Reference proteome</keyword>
<evidence type="ECO:0000313" key="9">
    <source>
        <dbReference type="Proteomes" id="UP001596328"/>
    </source>
</evidence>
<proteinExistence type="predicted"/>
<comment type="subcellular location">
    <subcellularLocation>
        <location evidence="1">Cell membrane</location>
        <topology evidence="1">Multi-pass membrane protein</topology>
    </subcellularLocation>
</comment>
<dbReference type="GO" id="GO:0005886">
    <property type="term" value="C:plasma membrane"/>
    <property type="evidence" value="ECO:0007669"/>
    <property type="project" value="UniProtKB-SubCell"/>
</dbReference>
<evidence type="ECO:0000256" key="5">
    <source>
        <dbReference type="ARBA" id="ARBA00023136"/>
    </source>
</evidence>
<evidence type="ECO:0000256" key="1">
    <source>
        <dbReference type="ARBA" id="ARBA00004651"/>
    </source>
</evidence>
<name>A0ABD5RXZ6_9EURY</name>
<keyword evidence="4 7" id="KW-1133">Transmembrane helix</keyword>